<dbReference type="HAMAP" id="MF_01539">
    <property type="entry name" value="TmcAL"/>
    <property type="match status" value="1"/>
</dbReference>
<protein>
    <recommendedName>
        <fullName evidence="3">tRNA(Met) cytidine acetate ligase</fullName>
        <ecNumber evidence="3">6.3.4.-</ecNumber>
    </recommendedName>
</protein>
<dbReference type="NCBIfam" id="NF010191">
    <property type="entry name" value="PRK13670.1"/>
    <property type="match status" value="1"/>
</dbReference>
<keyword evidence="3" id="KW-0067">ATP-binding</keyword>
<proteinExistence type="inferred from homology"/>
<feature type="binding site" evidence="3">
    <location>
        <begin position="7"/>
        <end position="20"/>
    </location>
    <ligand>
        <name>ATP</name>
        <dbReference type="ChEBI" id="CHEBI:30616"/>
    </ligand>
</feature>
<feature type="binding site" evidence="3">
    <location>
        <position position="186"/>
    </location>
    <ligand>
        <name>ATP</name>
        <dbReference type="ChEBI" id="CHEBI:30616"/>
    </ligand>
</feature>
<keyword evidence="3" id="KW-0963">Cytoplasm</keyword>
<dbReference type="InterPro" id="IPR014729">
    <property type="entry name" value="Rossmann-like_a/b/a_fold"/>
</dbReference>
<keyword evidence="3" id="KW-0694">RNA-binding</keyword>
<keyword evidence="1 3" id="KW-0436">Ligase</keyword>
<name>A0AAW9K5Y4_CARML</name>
<comment type="function">
    <text evidence="3">Catalyzes the formation of N(4)-acetylcytidine (ac(4)C) at the wobble position of elongator tRNA(Met), using acetate and ATP as substrates. First activates an acetate ion to form acetyladenylate (Ac-AMP) and then transfers the acetyl group to tRNA to form ac(4)C34.</text>
</comment>
<comment type="catalytic activity">
    <reaction evidence="3">
        <text>cytidine(34) in elongator tRNA(Met) + acetate + ATP = N(4)-acetylcytidine(34) in elongator tRNA(Met) + AMP + diphosphate</text>
        <dbReference type="Rhea" id="RHEA:58144"/>
        <dbReference type="Rhea" id="RHEA-COMP:10693"/>
        <dbReference type="Rhea" id="RHEA-COMP:10694"/>
        <dbReference type="ChEBI" id="CHEBI:30089"/>
        <dbReference type="ChEBI" id="CHEBI:30616"/>
        <dbReference type="ChEBI" id="CHEBI:33019"/>
        <dbReference type="ChEBI" id="CHEBI:74900"/>
        <dbReference type="ChEBI" id="CHEBI:82748"/>
        <dbReference type="ChEBI" id="CHEBI:456215"/>
    </reaction>
</comment>
<accession>A0AAW9K5Y4</accession>
<dbReference type="GO" id="GO:0006400">
    <property type="term" value="P:tRNA modification"/>
    <property type="evidence" value="ECO:0007669"/>
    <property type="project" value="UniProtKB-UniRule"/>
</dbReference>
<organism evidence="4 5">
    <name type="scientific">Carnobacterium maltaromaticum</name>
    <name type="common">Carnobacterium piscicola</name>
    <dbReference type="NCBI Taxonomy" id="2751"/>
    <lineage>
        <taxon>Bacteria</taxon>
        <taxon>Bacillati</taxon>
        <taxon>Bacillota</taxon>
        <taxon>Bacilli</taxon>
        <taxon>Lactobacillales</taxon>
        <taxon>Carnobacteriaceae</taxon>
        <taxon>Carnobacterium</taxon>
    </lineage>
</organism>
<evidence type="ECO:0000313" key="4">
    <source>
        <dbReference type="EMBL" id="MDZ5760111.1"/>
    </source>
</evidence>
<dbReference type="GO" id="GO:0016879">
    <property type="term" value="F:ligase activity, forming carbon-nitrogen bonds"/>
    <property type="evidence" value="ECO:0007669"/>
    <property type="project" value="UniProtKB-UniRule"/>
</dbReference>
<dbReference type="Pfam" id="PF05636">
    <property type="entry name" value="HIGH_NTase1"/>
    <property type="match status" value="1"/>
</dbReference>
<keyword evidence="3" id="KW-0820">tRNA-binding</keyword>
<keyword evidence="2 3" id="KW-0819">tRNA processing</keyword>
<evidence type="ECO:0000256" key="3">
    <source>
        <dbReference type="HAMAP-Rule" id="MF_01539"/>
    </source>
</evidence>
<dbReference type="GO" id="GO:0000049">
    <property type="term" value="F:tRNA binding"/>
    <property type="evidence" value="ECO:0007669"/>
    <property type="project" value="UniProtKB-KW"/>
</dbReference>
<evidence type="ECO:0000256" key="2">
    <source>
        <dbReference type="ARBA" id="ARBA00022694"/>
    </source>
</evidence>
<feature type="binding site" evidence="3">
    <location>
        <position position="161"/>
    </location>
    <ligand>
        <name>ATP</name>
        <dbReference type="ChEBI" id="CHEBI:30616"/>
    </ligand>
</feature>
<comment type="caution">
    <text evidence="3">Lacks conserved residue(s) required for the propagation of feature annotation.</text>
</comment>
<dbReference type="SUPFAM" id="SSF52374">
    <property type="entry name" value="Nucleotidylyl transferase"/>
    <property type="match status" value="1"/>
</dbReference>
<feature type="binding site" evidence="3">
    <location>
        <position position="101"/>
    </location>
    <ligand>
        <name>ATP</name>
        <dbReference type="ChEBI" id="CHEBI:30616"/>
    </ligand>
</feature>
<gene>
    <name evidence="3" type="primary">tmcAL</name>
    <name evidence="4" type="ORF">RAK27_15855</name>
</gene>
<dbReference type="EC" id="6.3.4.-" evidence="3"/>
<comment type="similarity">
    <text evidence="3">Belongs to the TmcAL family.</text>
</comment>
<dbReference type="InterPro" id="IPR008513">
    <property type="entry name" value="tRNA(Met)_cyd_acetate_ligase"/>
</dbReference>
<dbReference type="Proteomes" id="UP001290462">
    <property type="component" value="Unassembled WGS sequence"/>
</dbReference>
<dbReference type="EMBL" id="JAVBVO010000005">
    <property type="protein sequence ID" value="MDZ5760111.1"/>
    <property type="molecule type" value="Genomic_DNA"/>
</dbReference>
<evidence type="ECO:0000313" key="5">
    <source>
        <dbReference type="Proteomes" id="UP001290462"/>
    </source>
</evidence>
<comment type="caution">
    <text evidence="4">The sequence shown here is derived from an EMBL/GenBank/DDBJ whole genome shotgun (WGS) entry which is preliminary data.</text>
</comment>
<dbReference type="Gene3D" id="3.40.50.620">
    <property type="entry name" value="HUPs"/>
    <property type="match status" value="1"/>
</dbReference>
<sequence>MKSCGVIVEYNPFHNGHRYHIQQARLKSGADVVIAVMSGNFLQRGEPALLDKWARAEMALAAGIDIVVELPVYSSVQAADYFAEGGIALLHALQCDSFCFGSENGKEKDFQQVAKWLIDEKEAFDLAFQMVKNSGSSYAAQIEALLKEVYPTLSLNLSEPNNALGLSYAKANLAYPKPMEMYTIKREKAGYHETTIQDLEFASATAIRKSLIKKESTVESVMPASSLGLVNQEKFVSWENYWQLLRYQIMVSTVDDLQQIYQMNEGIEFRLKEKVKEAETFTEFIGLVKNKRYTWTRIQRLCIYILLQLKKTDVEASVEGLKAIRVLGFTEQGRSYLKAKKTKIELPIVTNLNAANKNFFDLDIRAGFIYQLGNPHILPQDYRRKPIYQIKS</sequence>
<comment type="subcellular location">
    <subcellularLocation>
        <location evidence="3">Cytoplasm</location>
    </subcellularLocation>
</comment>
<dbReference type="PANTHER" id="PTHR37825">
    <property type="entry name" value="TRNA(MET) CYTIDINE ACETATE LIGASE"/>
    <property type="match status" value="1"/>
</dbReference>
<dbReference type="RefSeq" id="WP_322809583.1">
    <property type="nucleotide sequence ID" value="NZ_JAVBVO010000005.1"/>
</dbReference>
<dbReference type="AlphaFoldDB" id="A0AAW9K5Y4"/>
<reference evidence="4" key="1">
    <citation type="submission" date="2023-08" db="EMBL/GenBank/DDBJ databases">
        <title>Genomic characterization of piscicolin 126 produced by Carnobacterium maltaromaticum CM22 strain isolated from salmon (Salmo salar).</title>
        <authorList>
            <person name="Gonzalez-Gragera E."/>
            <person name="Garcia-Lopez J.D."/>
            <person name="Teso-Perez C."/>
            <person name="Gimenez-Hernandez I."/>
            <person name="Peralta-Sanchez J.M."/>
            <person name="Valdivia E."/>
            <person name="Montalban-Lopez M."/>
            <person name="Martin-Platero A.M."/>
            <person name="Banos A."/>
            <person name="Martinez-Bueno M."/>
        </authorList>
    </citation>
    <scope>NUCLEOTIDE SEQUENCE</scope>
    <source>
        <strain evidence="4">CM22</strain>
    </source>
</reference>
<evidence type="ECO:0000256" key="1">
    <source>
        <dbReference type="ARBA" id="ARBA00022598"/>
    </source>
</evidence>
<dbReference type="GO" id="GO:0005524">
    <property type="term" value="F:ATP binding"/>
    <property type="evidence" value="ECO:0007669"/>
    <property type="project" value="UniProtKB-KW"/>
</dbReference>
<keyword evidence="3" id="KW-0547">Nucleotide-binding</keyword>
<dbReference type="GO" id="GO:0005737">
    <property type="term" value="C:cytoplasm"/>
    <property type="evidence" value="ECO:0007669"/>
    <property type="project" value="UniProtKB-SubCell"/>
</dbReference>
<dbReference type="PANTHER" id="PTHR37825:SF1">
    <property type="entry name" value="TRNA(MET) CYTIDINE ACETATE LIGASE"/>
    <property type="match status" value="1"/>
</dbReference>